<feature type="transmembrane region" description="Helical" evidence="1">
    <location>
        <begin position="6"/>
        <end position="24"/>
    </location>
</feature>
<dbReference type="Proteomes" id="UP000262056">
    <property type="component" value="Unassembled WGS sequence"/>
</dbReference>
<feature type="transmembrane region" description="Helical" evidence="1">
    <location>
        <begin position="59"/>
        <end position="80"/>
    </location>
</feature>
<comment type="caution">
    <text evidence="2">The sequence shown here is derived from an EMBL/GenBank/DDBJ whole genome shotgun (WGS) entry which is preliminary data.</text>
</comment>
<protein>
    <submittedName>
        <fullName evidence="2">Uncharacterized protein</fullName>
    </submittedName>
</protein>
<gene>
    <name evidence="2" type="ORF">DIU24_00370</name>
</gene>
<dbReference type="EMBL" id="DQFB01000001">
    <property type="protein sequence ID" value="HCQ40147.1"/>
    <property type="molecule type" value="Genomic_DNA"/>
</dbReference>
<organism evidence="2 3">
    <name type="scientific">candidate division WWE3 bacterium</name>
    <dbReference type="NCBI Taxonomy" id="2053526"/>
    <lineage>
        <taxon>Bacteria</taxon>
        <taxon>Katanobacteria</taxon>
    </lineage>
</organism>
<name>A0A656PPB8_UNCKA</name>
<sequence length="82" mass="9133">MIEKHWLKALGVLILLAWGALLLVKRVIFDEITLRYVSLVIIGILAAIGTERLKNGRNLLDFSVSVVSFVLAFSIARDLIVN</sequence>
<keyword evidence="1" id="KW-1133">Transmembrane helix</keyword>
<keyword evidence="1" id="KW-0472">Membrane</keyword>
<dbReference type="AlphaFoldDB" id="A0A656PPB8"/>
<evidence type="ECO:0000313" key="2">
    <source>
        <dbReference type="EMBL" id="HCQ40147.1"/>
    </source>
</evidence>
<evidence type="ECO:0000313" key="3">
    <source>
        <dbReference type="Proteomes" id="UP000262056"/>
    </source>
</evidence>
<feature type="transmembrane region" description="Helical" evidence="1">
    <location>
        <begin position="36"/>
        <end position="53"/>
    </location>
</feature>
<accession>A0A656PPB8</accession>
<reference evidence="2 3" key="1">
    <citation type="journal article" date="2018" name="Nat. Biotechnol.">
        <title>A standardized bacterial taxonomy based on genome phylogeny substantially revises the tree of life.</title>
        <authorList>
            <person name="Parks D.H."/>
            <person name="Chuvochina M."/>
            <person name="Waite D.W."/>
            <person name="Rinke C."/>
            <person name="Skarshewski A."/>
            <person name="Chaumeil P.A."/>
            <person name="Hugenholtz P."/>
        </authorList>
    </citation>
    <scope>NUCLEOTIDE SEQUENCE [LARGE SCALE GENOMIC DNA]</scope>
    <source>
        <strain evidence="2">UBA12021</strain>
    </source>
</reference>
<proteinExistence type="predicted"/>
<evidence type="ECO:0000256" key="1">
    <source>
        <dbReference type="SAM" id="Phobius"/>
    </source>
</evidence>
<keyword evidence="1" id="KW-0812">Transmembrane</keyword>